<dbReference type="InterPro" id="IPR051396">
    <property type="entry name" value="Bact_Antivir_Def_Nuclease"/>
</dbReference>
<dbReference type="GO" id="GO:0016887">
    <property type="term" value="F:ATP hydrolysis activity"/>
    <property type="evidence" value="ECO:0007669"/>
    <property type="project" value="InterPro"/>
</dbReference>
<reference evidence="2 3" key="1">
    <citation type="submission" date="2019-03" db="EMBL/GenBank/DDBJ databases">
        <title>Diversity of the mouse oral microbiome.</title>
        <authorList>
            <person name="Joseph S."/>
            <person name="Aduse-Opoku J."/>
            <person name="Curtis M."/>
            <person name="Wade W."/>
            <person name="Hashim A."/>
        </authorList>
    </citation>
    <scope>NUCLEOTIDE SEQUENCE [LARGE SCALE GENOMIC DNA]</scope>
    <source>
        <strain evidence="2 3">WT12</strain>
    </source>
</reference>
<evidence type="ECO:0000259" key="1">
    <source>
        <dbReference type="Pfam" id="PF13304"/>
    </source>
</evidence>
<dbReference type="PANTHER" id="PTHR43581">
    <property type="entry name" value="ATP/GTP PHOSPHATASE"/>
    <property type="match status" value="1"/>
</dbReference>
<proteinExistence type="predicted"/>
<protein>
    <submittedName>
        <fullName evidence="2">ATP-binding protein</fullName>
    </submittedName>
</protein>
<dbReference type="OrthoDB" id="9815944at2"/>
<dbReference type="CDD" id="cd00267">
    <property type="entry name" value="ABC_ATPase"/>
    <property type="match status" value="1"/>
</dbReference>
<dbReference type="Pfam" id="PF13304">
    <property type="entry name" value="AAA_21"/>
    <property type="match status" value="1"/>
</dbReference>
<dbReference type="AlphaFoldDB" id="A0A4Y9K5A4"/>
<dbReference type="SUPFAM" id="SSF52540">
    <property type="entry name" value="P-loop containing nucleoside triphosphate hydrolases"/>
    <property type="match status" value="1"/>
</dbReference>
<dbReference type="PANTHER" id="PTHR43581:SF2">
    <property type="entry name" value="EXCINUCLEASE ATPASE SUBUNIT"/>
    <property type="match status" value="1"/>
</dbReference>
<dbReference type="InterPro" id="IPR027417">
    <property type="entry name" value="P-loop_NTPase"/>
</dbReference>
<keyword evidence="2" id="KW-0547">Nucleotide-binding</keyword>
<dbReference type="Proteomes" id="UP000297396">
    <property type="component" value="Unassembled WGS sequence"/>
</dbReference>
<keyword evidence="2" id="KW-0067">ATP-binding</keyword>
<dbReference type="Gene3D" id="3.40.50.300">
    <property type="entry name" value="P-loop containing nucleotide triphosphate hydrolases"/>
    <property type="match status" value="1"/>
</dbReference>
<accession>A0A4Y9K5A4</accession>
<dbReference type="RefSeq" id="WP_135054430.1">
    <property type="nucleotide sequence ID" value="NZ_JADGLC010000003.1"/>
</dbReference>
<dbReference type="InterPro" id="IPR003959">
    <property type="entry name" value="ATPase_AAA_core"/>
</dbReference>
<comment type="caution">
    <text evidence="2">The sequence shown here is derived from an EMBL/GenBank/DDBJ whole genome shotgun (WGS) entry which is preliminary data.</text>
</comment>
<dbReference type="EMBL" id="SPPA01000003">
    <property type="protein sequence ID" value="TFV12968.1"/>
    <property type="molecule type" value="Genomic_DNA"/>
</dbReference>
<gene>
    <name evidence="2" type="ORF">E4T80_01870</name>
</gene>
<evidence type="ECO:0000313" key="2">
    <source>
        <dbReference type="EMBL" id="TFV12968.1"/>
    </source>
</evidence>
<name>A0A4Y9K5A4_9PAST</name>
<feature type="domain" description="ATPase AAA-type core" evidence="1">
    <location>
        <begin position="24"/>
        <end position="287"/>
    </location>
</feature>
<evidence type="ECO:0000313" key="3">
    <source>
        <dbReference type="Proteomes" id="UP000297396"/>
    </source>
</evidence>
<sequence length="346" mass="39396">MLKRMQLKNFTVFNDVNLEFSSGLNVIIGENGMGKSHLLKVAYSMIASSFEQSKGLNVISPTKSLMQKAYADKLVNVFRPESLGRLVRRKQGRERCEITLEFKNKEQNCGLSFSTNSKTEVQIEKLNHSWQDKAPVYLPTRELLTIYPNFTTIYKNNYLEYDETYYDTCILLGALLAKGPREEKIKELLLPLEEEMGGKIILDKNGHFYIQGQGKMEMPLVAEGLRKLAMIARLIATGALLDKGILFWDEPEANLNPKLIKVIAKTILHLCRNGIQVFIATHSLFLLRELEILSKQSDFNGVSQRYLGLKSSKDGITIEQGNEIYDIETLTVLNESLMQSDRYLNL</sequence>
<dbReference type="GO" id="GO:0005524">
    <property type="term" value="F:ATP binding"/>
    <property type="evidence" value="ECO:0007669"/>
    <property type="project" value="UniProtKB-KW"/>
</dbReference>
<organism evidence="2 3">
    <name type="scientific">Muribacter muris</name>
    <dbReference type="NCBI Taxonomy" id="67855"/>
    <lineage>
        <taxon>Bacteria</taxon>
        <taxon>Pseudomonadati</taxon>
        <taxon>Pseudomonadota</taxon>
        <taxon>Gammaproteobacteria</taxon>
        <taxon>Pasteurellales</taxon>
        <taxon>Pasteurellaceae</taxon>
        <taxon>Muribacter</taxon>
    </lineage>
</organism>